<name>A0A1E7NF58_KITAU</name>
<dbReference type="InterPro" id="IPR050268">
    <property type="entry name" value="NADH-dep_flavin_reductase"/>
</dbReference>
<comment type="caution">
    <text evidence="3">The sequence shown here is derived from an EMBL/GenBank/DDBJ whole genome shotgun (WGS) entry which is preliminary data.</text>
</comment>
<dbReference type="InterPro" id="IPR012349">
    <property type="entry name" value="Split_barrel_FMN-bd"/>
</dbReference>
<dbReference type="EMBL" id="JPRF03000001">
    <property type="protein sequence ID" value="OEV39341.1"/>
    <property type="molecule type" value="Genomic_DNA"/>
</dbReference>
<evidence type="ECO:0000313" key="3">
    <source>
        <dbReference type="EMBL" id="OEV39341.1"/>
    </source>
</evidence>
<dbReference type="GO" id="GO:0042602">
    <property type="term" value="F:riboflavin reductase (NADPH) activity"/>
    <property type="evidence" value="ECO:0007669"/>
    <property type="project" value="TreeGrafter"/>
</dbReference>
<feature type="domain" description="Flavin reductase like" evidence="2">
    <location>
        <begin position="8"/>
        <end position="152"/>
    </location>
</feature>
<dbReference type="PANTHER" id="PTHR30466">
    <property type="entry name" value="FLAVIN REDUCTASE"/>
    <property type="match status" value="1"/>
</dbReference>
<reference evidence="3" key="1">
    <citation type="submission" date="2016-08" db="EMBL/GenBank/DDBJ databases">
        <title>Sequencing, Assembly and Comparative Genomics of S. aureofaciens ATCC 10762.</title>
        <authorList>
            <person name="Gradnigo J.S."/>
            <person name="Johnson N."/>
            <person name="Somerville G.A."/>
        </authorList>
    </citation>
    <scope>NUCLEOTIDE SEQUENCE [LARGE SCALE GENOMIC DNA]</scope>
    <source>
        <strain evidence="3">ATCC 10762</strain>
    </source>
</reference>
<evidence type="ECO:0000256" key="1">
    <source>
        <dbReference type="ARBA" id="ARBA00023002"/>
    </source>
</evidence>
<protein>
    <submittedName>
        <fullName evidence="3">Flavin oxidoreductase</fullName>
    </submittedName>
</protein>
<keyword evidence="1" id="KW-0560">Oxidoreductase</keyword>
<organism evidence="3 4">
    <name type="scientific">Kitasatospora aureofaciens</name>
    <name type="common">Streptomyces aureofaciens</name>
    <dbReference type="NCBI Taxonomy" id="1894"/>
    <lineage>
        <taxon>Bacteria</taxon>
        <taxon>Bacillati</taxon>
        <taxon>Actinomycetota</taxon>
        <taxon>Actinomycetes</taxon>
        <taxon>Kitasatosporales</taxon>
        <taxon>Streptomycetaceae</taxon>
        <taxon>Kitasatospora</taxon>
    </lineage>
</organism>
<dbReference type="Pfam" id="PF01613">
    <property type="entry name" value="Flavin_Reduct"/>
    <property type="match status" value="1"/>
</dbReference>
<dbReference type="SMART" id="SM00903">
    <property type="entry name" value="Flavin_Reduct"/>
    <property type="match status" value="1"/>
</dbReference>
<dbReference type="Proteomes" id="UP000037395">
    <property type="component" value="Unassembled WGS sequence"/>
</dbReference>
<accession>A0A1E7NF58</accession>
<evidence type="ECO:0000259" key="2">
    <source>
        <dbReference type="SMART" id="SM00903"/>
    </source>
</evidence>
<dbReference type="RefSeq" id="WP_030288906.1">
    <property type="nucleotide sequence ID" value="NZ_JBEZAD010000070.1"/>
</dbReference>
<dbReference type="SUPFAM" id="SSF50475">
    <property type="entry name" value="FMN-binding split barrel"/>
    <property type="match status" value="1"/>
</dbReference>
<dbReference type="PANTHER" id="PTHR30466:SF15">
    <property type="entry name" value="POSSIBLE OXIDOREDUCTASE"/>
    <property type="match status" value="1"/>
</dbReference>
<gene>
    <name evidence="3" type="ORF">HS99_0001110</name>
</gene>
<dbReference type="Gene3D" id="2.30.110.10">
    <property type="entry name" value="Electron Transport, Fmn-binding Protein, Chain A"/>
    <property type="match status" value="1"/>
</dbReference>
<evidence type="ECO:0000313" key="4">
    <source>
        <dbReference type="Proteomes" id="UP000037395"/>
    </source>
</evidence>
<dbReference type="AlphaFoldDB" id="A0A1E7NF58"/>
<proteinExistence type="predicted"/>
<dbReference type="GO" id="GO:0010181">
    <property type="term" value="F:FMN binding"/>
    <property type="evidence" value="ECO:0007669"/>
    <property type="project" value="InterPro"/>
</dbReference>
<dbReference type="InterPro" id="IPR002563">
    <property type="entry name" value="Flavin_Rdtase-like_dom"/>
</dbReference>
<dbReference type="OrthoDB" id="3176898at2"/>
<keyword evidence="4" id="KW-1185">Reference proteome</keyword>
<sequence>MTGFDAFTGMLDYPVYVVTAAAPEPAGCLVGFAGQCSIDPARFTVWLSKANHTHAVALRAPALGVHLLPPDHRLAELFGGRTGDECDKFAATAWRRGPEGVPVLAAAPAWFVGGVLDRVDWGDHTGFLLEPRHVHAPGSATPVLSFRDVADIDAGHPA</sequence>